<dbReference type="KEGG" id="vg:30762990"/>
<accession>A0A1L3KMS9</accession>
<protein>
    <submittedName>
        <fullName evidence="1">Uncharacterized protein</fullName>
    </submittedName>
</protein>
<dbReference type="GeneID" id="30762990"/>
<dbReference type="EMBL" id="KX884412">
    <property type="protein sequence ID" value="APG78666.1"/>
    <property type="molecule type" value="Genomic_RNA"/>
</dbReference>
<sequence length="605" mass="69030">MAVDIGYDSLNKVIGSHPSVNYAFVSGDKLLAKKILNMTDVTTIKSQLEAPGLVVYWDQIPDLLNAHFRYVDGLLDAQDFLACFYAVLDKQYFATNYKSVFVVSGTPAGLLVVAQHFRRYMRQCDIVPPDARNLFLDDQYTIPRVFPASTKIVPLFKVEPAYVHSFFQDSNVSFDSKVLSSFFNNFPSTRDKFINKYTIYPYHCPASAPTTYISSPEVESILMVSVASLCTAYSQRSRITQQIGKRITAMLAGSNYPSIRVDSINDALTAIDWKPEEQPPAIVEAIGWVCAINKDGIIDPVTSINDLMDPDEWAARYHVPDWVKFLFVQMRLVYSHFQCSSINFALVILPLIESLTTPGTSYWKKDIDALNEIKNIIIDCPYSNCMFTIPEKRRISAFPRLVYMGTHYHAKHLSDEKDKEDFKFYVTEGTVHHFKEKKDQELCRLQVQSLPRPTVSALAILGSATPAEKMEEIVSGYDNILQAAIYQEMKRNYPQAPWVTYKHEKYKRAEVARMRTSLLNIIDQKYQDAITYLNELYMGAQNDETRIQLKTKKDDFMKTVLGLKAKLTTLKEEMAIPENPEFEVEREKLIDLAKPILDAINAIIM</sequence>
<evidence type="ECO:0000313" key="1">
    <source>
        <dbReference type="EMBL" id="APG78666.1"/>
    </source>
</evidence>
<dbReference type="OrthoDB" id="33744at10239"/>
<organism evidence="1">
    <name type="scientific">Beihai rhabdo-like virus 1</name>
    <dbReference type="NCBI Taxonomy" id="1922651"/>
    <lineage>
        <taxon>Viruses</taxon>
        <taxon>Riboviria</taxon>
        <taxon>Orthornavirae</taxon>
        <taxon>Negarnaviricota</taxon>
        <taxon>Haploviricotina</taxon>
        <taxon>Monjiviricetes</taxon>
        <taxon>Mononegavirales</taxon>
        <taxon>Artoviridae</taxon>
        <taxon>Peropuvirus</taxon>
        <taxon>Peropuvirus beihaiense</taxon>
    </lineage>
</organism>
<name>A0A1L3KMS9_9MONO</name>
<evidence type="ECO:0000313" key="2">
    <source>
        <dbReference type="Proteomes" id="UP000201890"/>
    </source>
</evidence>
<dbReference type="Proteomes" id="UP000201890">
    <property type="component" value="Segment"/>
</dbReference>
<reference evidence="1" key="1">
    <citation type="journal article" date="2016" name="Nature">
        <title>Redefining the invertebrate RNA virosphere.</title>
        <authorList>
            <person name="Shi M."/>
            <person name="Lin X.D."/>
            <person name="Tian J.H."/>
            <person name="Chen L.J."/>
            <person name="Chen X."/>
            <person name="Li C.X."/>
            <person name="Qin X.C."/>
            <person name="Li J."/>
            <person name="Cao J.P."/>
            <person name="Eden J.S."/>
            <person name="Buchmann J."/>
            <person name="Wang W."/>
            <person name="Xu J."/>
            <person name="Holmes E.C."/>
            <person name="Zhang Y.Z."/>
        </authorList>
    </citation>
    <scope>NUCLEOTIDE SEQUENCE [LARGE SCALE GENOMIC DNA]</scope>
    <source>
        <strain evidence="1">BHTSS15727</strain>
    </source>
</reference>
<proteinExistence type="predicted"/>
<keyword evidence="2" id="KW-1185">Reference proteome</keyword>
<dbReference type="RefSeq" id="YP_009333441.1">
    <property type="nucleotide sequence ID" value="NC_032555.1"/>
</dbReference>